<sequence>MHRGQGPVAATNRSTDGIDNHDFTHVGILGRERDNSPGHTANGVF</sequence>
<evidence type="ECO:0000313" key="2">
    <source>
        <dbReference type="EMBL" id="CAB4347130.1"/>
    </source>
</evidence>
<organism evidence="2">
    <name type="scientific">freshwater metagenome</name>
    <dbReference type="NCBI Taxonomy" id="449393"/>
    <lineage>
        <taxon>unclassified sequences</taxon>
        <taxon>metagenomes</taxon>
        <taxon>ecological metagenomes</taxon>
    </lineage>
</organism>
<protein>
    <submittedName>
        <fullName evidence="2">Unannotated protein</fullName>
    </submittedName>
</protein>
<evidence type="ECO:0000256" key="1">
    <source>
        <dbReference type="SAM" id="MobiDB-lite"/>
    </source>
</evidence>
<gene>
    <name evidence="2" type="ORF">UFOPK3331_02114</name>
</gene>
<dbReference type="EMBL" id="CAESAL010000149">
    <property type="protein sequence ID" value="CAB4347130.1"/>
    <property type="molecule type" value="Genomic_DNA"/>
</dbReference>
<accession>A0A6J6A205</accession>
<dbReference type="AlphaFoldDB" id="A0A6J6A205"/>
<reference evidence="2" key="1">
    <citation type="submission" date="2020-05" db="EMBL/GenBank/DDBJ databases">
        <authorList>
            <person name="Chiriac C."/>
            <person name="Salcher M."/>
            <person name="Ghai R."/>
            <person name="Kavagutti S V."/>
        </authorList>
    </citation>
    <scope>NUCLEOTIDE SEQUENCE</scope>
</reference>
<name>A0A6J6A205_9ZZZZ</name>
<proteinExistence type="predicted"/>
<feature type="region of interest" description="Disordered" evidence="1">
    <location>
        <begin position="1"/>
        <end position="45"/>
    </location>
</feature>
<feature type="compositionally biased region" description="Basic and acidic residues" evidence="1">
    <location>
        <begin position="16"/>
        <end position="36"/>
    </location>
</feature>